<dbReference type="Proteomes" id="UP001629113">
    <property type="component" value="Unassembled WGS sequence"/>
</dbReference>
<organism evidence="1 2">
    <name type="scientific">Phlyctema vagabunda</name>
    <dbReference type="NCBI Taxonomy" id="108571"/>
    <lineage>
        <taxon>Eukaryota</taxon>
        <taxon>Fungi</taxon>
        <taxon>Dikarya</taxon>
        <taxon>Ascomycota</taxon>
        <taxon>Pezizomycotina</taxon>
        <taxon>Leotiomycetes</taxon>
        <taxon>Helotiales</taxon>
        <taxon>Dermateaceae</taxon>
        <taxon>Phlyctema</taxon>
    </lineage>
</organism>
<accession>A0ABR4P9K0</accession>
<name>A0ABR4P9K0_9HELO</name>
<sequence>MIPNIMCRDILQSVESFRLLNRFIIELQGAQDGTSTSLLQTSLDRVLCLEDLSQLLQGSLFGLREEEVHDDNLNQIPEHEDEIEIVSDVGERWARTVLYDDGTDRRGKVANRGAFCPGGCWERLGDVHRLQRRPAEGEDDSKHVDECDCAIGRCRVRFILAR</sequence>
<keyword evidence="2" id="KW-1185">Reference proteome</keyword>
<gene>
    <name evidence="1" type="ORF">PVAG01_08495</name>
</gene>
<dbReference type="EMBL" id="JBFCZG010000007">
    <property type="protein sequence ID" value="KAL3419996.1"/>
    <property type="molecule type" value="Genomic_DNA"/>
</dbReference>
<proteinExistence type="predicted"/>
<protein>
    <submittedName>
        <fullName evidence="1">Uncharacterized protein</fullName>
    </submittedName>
</protein>
<reference evidence="1 2" key="1">
    <citation type="submission" date="2024-06" db="EMBL/GenBank/DDBJ databases">
        <title>Complete genome of Phlyctema vagabunda strain 19-DSS-EL-015.</title>
        <authorList>
            <person name="Fiorenzani C."/>
        </authorList>
    </citation>
    <scope>NUCLEOTIDE SEQUENCE [LARGE SCALE GENOMIC DNA]</scope>
    <source>
        <strain evidence="1 2">19-DSS-EL-015</strain>
    </source>
</reference>
<evidence type="ECO:0000313" key="2">
    <source>
        <dbReference type="Proteomes" id="UP001629113"/>
    </source>
</evidence>
<evidence type="ECO:0000313" key="1">
    <source>
        <dbReference type="EMBL" id="KAL3419996.1"/>
    </source>
</evidence>
<comment type="caution">
    <text evidence="1">The sequence shown here is derived from an EMBL/GenBank/DDBJ whole genome shotgun (WGS) entry which is preliminary data.</text>
</comment>